<dbReference type="InterPro" id="IPR032675">
    <property type="entry name" value="LRR_dom_sf"/>
</dbReference>
<evidence type="ECO:0000313" key="2">
    <source>
        <dbReference type="EMBL" id="KAE9974609.1"/>
    </source>
</evidence>
<dbReference type="Gene3D" id="3.80.10.10">
    <property type="entry name" value="Ribonuclease Inhibitor"/>
    <property type="match status" value="1"/>
</dbReference>
<dbReference type="SUPFAM" id="SSF52047">
    <property type="entry name" value="RNI-like"/>
    <property type="match status" value="1"/>
</dbReference>
<name>A0A8H3YRL7_VENIN</name>
<organism evidence="1 3">
    <name type="scientific">Venturia inaequalis</name>
    <name type="common">Apple scab fungus</name>
    <dbReference type="NCBI Taxonomy" id="5025"/>
    <lineage>
        <taxon>Eukaryota</taxon>
        <taxon>Fungi</taxon>
        <taxon>Dikarya</taxon>
        <taxon>Ascomycota</taxon>
        <taxon>Pezizomycotina</taxon>
        <taxon>Dothideomycetes</taxon>
        <taxon>Pleosporomycetidae</taxon>
        <taxon>Venturiales</taxon>
        <taxon>Venturiaceae</taxon>
        <taxon>Venturia</taxon>
    </lineage>
</organism>
<dbReference type="EMBL" id="WNWS01000483">
    <property type="protein sequence ID" value="KAE9966971.1"/>
    <property type="molecule type" value="Genomic_DNA"/>
</dbReference>
<dbReference type="EMBL" id="WNWR01000554">
    <property type="protein sequence ID" value="KAE9974609.1"/>
    <property type="molecule type" value="Genomic_DNA"/>
</dbReference>
<dbReference type="Proteomes" id="UP000490939">
    <property type="component" value="Unassembled WGS sequence"/>
</dbReference>
<dbReference type="OrthoDB" id="5283561at2759"/>
<evidence type="ECO:0000313" key="3">
    <source>
        <dbReference type="Proteomes" id="UP000447873"/>
    </source>
</evidence>
<dbReference type="AlphaFoldDB" id="A0A8H3YRL7"/>
<evidence type="ECO:0000313" key="1">
    <source>
        <dbReference type="EMBL" id="KAE9966971.1"/>
    </source>
</evidence>
<dbReference type="Proteomes" id="UP000447873">
    <property type="component" value="Unassembled WGS sequence"/>
</dbReference>
<evidence type="ECO:0000313" key="4">
    <source>
        <dbReference type="Proteomes" id="UP000490939"/>
    </source>
</evidence>
<keyword evidence="4" id="KW-1185">Reference proteome</keyword>
<proteinExistence type="predicted"/>
<gene>
    <name evidence="2" type="ORF">EG327_008718</name>
    <name evidence="1" type="ORF">EG328_008505</name>
</gene>
<sequence length="483" mass="55146">MTNLNDFPTEILEDILAKAAELNRKENVTFTYGLSQPLSLEQRGIQKYIRGPVPPELQRWDAVLSIREVCTRWHEWSLQYALKDVYVKCWRGSERWCDLPIERRRYRLYELNPHRRGEKVYRDAHLTLTKTRNLFTTTPSVASHVRRLNFDGLYVPETDAKIIEITISCSNLTSISIPWTVLRHGTASDWAQLLGMRREFPLRSLELLSIKLGVRQAEAAEAVNDERPLDSRMVNFSQLKRLKLFGDATFQPIDDDDLKAIARTATNLEEFQITNMSTVTMEGVMAIVKASQKTLRLLEHSPRSQEGFLHPDPGNLSEKEHICEIITSCPKLEDLSISIPSMCADLFSNKDVRWKGDCQVRALHLCGHEEGTNSNASIVDMKALLNEARQLITNRANVRYPARLTIELFFADVIFDPHTSSVHGDFSPAEEVSLQTWPASKSVSRKGPYGSTGLYGKQDEEHPFDRINEDDFFEGVARSLLKL</sequence>
<protein>
    <submittedName>
        <fullName evidence="1">Uncharacterized protein</fullName>
    </submittedName>
</protein>
<accession>A0A8H3YRL7</accession>
<reference evidence="1 3" key="1">
    <citation type="submission" date="2018-12" db="EMBL/GenBank/DDBJ databases">
        <title>Venturia inaequalis Genome Resource.</title>
        <authorList>
            <person name="Lichtner F.J."/>
        </authorList>
    </citation>
    <scope>NUCLEOTIDE SEQUENCE [LARGE SCALE GENOMIC DNA]</scope>
    <source>
        <strain evidence="1 3">120213</strain>
        <strain evidence="2 4">DMI_063113</strain>
    </source>
</reference>
<comment type="caution">
    <text evidence="1">The sequence shown here is derived from an EMBL/GenBank/DDBJ whole genome shotgun (WGS) entry which is preliminary data.</text>
</comment>